<dbReference type="Pfam" id="PF20253">
    <property type="entry name" value="DUF6604"/>
    <property type="match status" value="1"/>
</dbReference>
<dbReference type="PANTHER" id="PTHR38795:SF1">
    <property type="entry name" value="DUF6604 DOMAIN-CONTAINING PROTEIN"/>
    <property type="match status" value="1"/>
</dbReference>
<protein>
    <recommendedName>
        <fullName evidence="1">DUF6604 domain-containing protein</fullName>
    </recommendedName>
</protein>
<feature type="domain" description="DUF6604" evidence="1">
    <location>
        <begin position="11"/>
        <end position="271"/>
    </location>
</feature>
<evidence type="ECO:0000313" key="2">
    <source>
        <dbReference type="EMBL" id="CEJ87208.1"/>
    </source>
</evidence>
<dbReference type="Proteomes" id="UP000039046">
    <property type="component" value="Unassembled WGS sequence"/>
</dbReference>
<sequence>MLPSSLSGIYQQYKSDTDTVAEWLAVTANNHGYHSGTVSLASNPVATRGRLKGKARKQAKTNIPIAAVPVQSSLRTTHIVKTKEFEAMAVHIASCSGVAIPPYFAKALDRVIMVRKSFAEKLNLHGVKVSIQSEKSHSYFVEVLEKVRQTLQPLWKDTGTKAKPASEPSGGLFRNLFSTLEVYQTSEKFDNAPDVPPPPPSQTKYIAESSNSIADIVFAVTALLDDYGQLRNEINKLWADYTMGRLDLAAVSVATNMSFELARSMEADLEPLLKEVGASFAASLDSNGLSLQEYNGKFGFYDETLGRSNLSNRQKWKQDMTAVFALMADLSFLVTKLGSLSVVDEITRGLAYIADEKQKSCPLWLAFAVQVYLDILHTYAQTCDGLGTMQTESRRIRYLMLKVPAAQSSQVIRATSLWDDDPIWAARKIAVEVGLLPKVRTAPFTFLKRNPMYCGLLIQNMRATVQNEGLPYAATPGALVGVVQLYHALRNEGLIGTDCVWEDLQTFWDIQGNASFFVGNLPTTKEAYFKNYSLSIGTSVTHWAAPQSKRKTKKKVIVNKDNRRNLMPMGYVSLYVNHRLEHPGAREPWTCAHLEETLNSGFAQRYTDSASHLQPEFKATVEAAKLRISALSPPGLIREMADAIQWEVKHGHCFNLFTIHNEAWLFLEQLQEATTAVLGNNPALNSSNKAQMLPFVSGICFAAAAGKTLDHSQKMVSSDALFHVAAAVLEVFIRDGHGRAIKDIATKFINLEDIKGPRQGLILWGLNDMKFDDDSWGPGLPGGGEAMAELEKLLRMLKSSMA</sequence>
<evidence type="ECO:0000259" key="1">
    <source>
        <dbReference type="Pfam" id="PF20253"/>
    </source>
</evidence>
<gene>
    <name evidence="2" type="ORF">VHEMI04339</name>
</gene>
<dbReference type="HOGENOM" id="CLU_008976_0_1_1"/>
<organism evidence="2 3">
    <name type="scientific">[Torrubiella] hemipterigena</name>
    <dbReference type="NCBI Taxonomy" id="1531966"/>
    <lineage>
        <taxon>Eukaryota</taxon>
        <taxon>Fungi</taxon>
        <taxon>Dikarya</taxon>
        <taxon>Ascomycota</taxon>
        <taxon>Pezizomycotina</taxon>
        <taxon>Sordariomycetes</taxon>
        <taxon>Hypocreomycetidae</taxon>
        <taxon>Hypocreales</taxon>
        <taxon>Clavicipitaceae</taxon>
        <taxon>Clavicipitaceae incertae sedis</taxon>
        <taxon>'Torrubiella' clade</taxon>
    </lineage>
</organism>
<keyword evidence="3" id="KW-1185">Reference proteome</keyword>
<evidence type="ECO:0000313" key="3">
    <source>
        <dbReference type="Proteomes" id="UP000039046"/>
    </source>
</evidence>
<dbReference type="OrthoDB" id="5238236at2759"/>
<dbReference type="AlphaFoldDB" id="A0A0A1T0Y7"/>
<name>A0A0A1T0Y7_9HYPO</name>
<dbReference type="InterPro" id="IPR046539">
    <property type="entry name" value="DUF6604"/>
</dbReference>
<reference evidence="2 3" key="1">
    <citation type="journal article" date="2015" name="Genome Announc.">
        <title>Draft Genome Sequence and Gene Annotation of the Entomopathogenic Fungus Verticillium hemipterigenum.</title>
        <authorList>
            <person name="Horn F."/>
            <person name="Habel A."/>
            <person name="Scharf D.H."/>
            <person name="Dworschak J."/>
            <person name="Brakhage A.A."/>
            <person name="Guthke R."/>
            <person name="Hertweck C."/>
            <person name="Linde J."/>
        </authorList>
    </citation>
    <scope>NUCLEOTIDE SEQUENCE [LARGE SCALE GENOMIC DNA]</scope>
</reference>
<dbReference type="PANTHER" id="PTHR38795">
    <property type="entry name" value="DUF6604 DOMAIN-CONTAINING PROTEIN"/>
    <property type="match status" value="1"/>
</dbReference>
<dbReference type="EMBL" id="CDHN01000002">
    <property type="protein sequence ID" value="CEJ87208.1"/>
    <property type="molecule type" value="Genomic_DNA"/>
</dbReference>
<proteinExistence type="predicted"/>
<accession>A0A0A1T0Y7</accession>
<dbReference type="STRING" id="1531966.A0A0A1T0Y7"/>